<dbReference type="Pfam" id="PF07730">
    <property type="entry name" value="HisKA_3"/>
    <property type="match status" value="1"/>
</dbReference>
<feature type="transmembrane region" description="Helical" evidence="15">
    <location>
        <begin position="240"/>
        <end position="259"/>
    </location>
</feature>
<dbReference type="Gene3D" id="3.30.565.10">
    <property type="entry name" value="Histidine kinase-like ATPase, C-terminal domain"/>
    <property type="match status" value="1"/>
</dbReference>
<keyword evidence="5" id="KW-0597">Phosphoprotein</keyword>
<accession>A0A1D8KBL0</accession>
<dbReference type="Pfam" id="PF02518">
    <property type="entry name" value="HATPase_c"/>
    <property type="match status" value="1"/>
</dbReference>
<keyword evidence="13 15" id="KW-0472">Membrane</keyword>
<evidence type="ECO:0000256" key="13">
    <source>
        <dbReference type="ARBA" id="ARBA00023136"/>
    </source>
</evidence>
<evidence type="ECO:0000256" key="15">
    <source>
        <dbReference type="SAM" id="Phobius"/>
    </source>
</evidence>
<dbReference type="PANTHER" id="PTHR24421:SF10">
    <property type="entry name" value="NITRATE_NITRITE SENSOR PROTEIN NARQ"/>
    <property type="match status" value="1"/>
</dbReference>
<evidence type="ECO:0000256" key="14">
    <source>
        <dbReference type="SAM" id="Coils"/>
    </source>
</evidence>
<keyword evidence="4" id="KW-1003">Cell membrane</keyword>
<dbReference type="InterPro" id="IPR003594">
    <property type="entry name" value="HATPase_dom"/>
</dbReference>
<keyword evidence="18" id="KW-1185">Reference proteome</keyword>
<evidence type="ECO:0000256" key="9">
    <source>
        <dbReference type="ARBA" id="ARBA00022777"/>
    </source>
</evidence>
<feature type="transmembrane region" description="Helical" evidence="15">
    <location>
        <begin position="47"/>
        <end position="72"/>
    </location>
</feature>
<evidence type="ECO:0000259" key="16">
    <source>
        <dbReference type="SMART" id="SM00387"/>
    </source>
</evidence>
<dbReference type="GO" id="GO:0046983">
    <property type="term" value="F:protein dimerization activity"/>
    <property type="evidence" value="ECO:0007669"/>
    <property type="project" value="InterPro"/>
</dbReference>
<dbReference type="InterPro" id="IPR050482">
    <property type="entry name" value="Sensor_HK_TwoCompSys"/>
</dbReference>
<reference evidence="17 18" key="1">
    <citation type="submission" date="2016-09" db="EMBL/GenBank/DDBJ databases">
        <title>Acidihalobacter prosperus V6 (DSM14174).</title>
        <authorList>
            <person name="Khaleque H.N."/>
            <person name="Ramsay J.P."/>
            <person name="Murphy R.J.T."/>
            <person name="Kaksonen A.H."/>
            <person name="Boxall N.J."/>
            <person name="Watkin E.L.J."/>
        </authorList>
    </citation>
    <scope>NUCLEOTIDE SEQUENCE [LARGE SCALE GENOMIC DNA]</scope>
    <source>
        <strain evidence="17 18">V6</strain>
    </source>
</reference>
<feature type="domain" description="Histidine kinase/HSP90-like ATPase" evidence="16">
    <location>
        <begin position="453"/>
        <end position="553"/>
    </location>
</feature>
<dbReference type="GO" id="GO:0005886">
    <property type="term" value="C:plasma membrane"/>
    <property type="evidence" value="ECO:0007669"/>
    <property type="project" value="UniProtKB-SubCell"/>
</dbReference>
<keyword evidence="14" id="KW-0175">Coiled coil</keyword>
<keyword evidence="12" id="KW-0902">Two-component regulatory system</keyword>
<evidence type="ECO:0000256" key="7">
    <source>
        <dbReference type="ARBA" id="ARBA00022692"/>
    </source>
</evidence>
<proteinExistence type="predicted"/>
<feature type="transmembrane region" description="Helical" evidence="15">
    <location>
        <begin position="216"/>
        <end position="233"/>
    </location>
</feature>
<evidence type="ECO:0000256" key="2">
    <source>
        <dbReference type="ARBA" id="ARBA00004651"/>
    </source>
</evidence>
<keyword evidence="7 15" id="KW-0812">Transmembrane</keyword>
<dbReference type="PANTHER" id="PTHR24421">
    <property type="entry name" value="NITRATE/NITRITE SENSOR PROTEIN NARX-RELATED"/>
    <property type="match status" value="1"/>
</dbReference>
<dbReference type="EMBL" id="CP017448">
    <property type="protein sequence ID" value="AOV18349.1"/>
    <property type="molecule type" value="Genomic_DNA"/>
</dbReference>
<dbReference type="InterPro" id="IPR011712">
    <property type="entry name" value="Sig_transdc_His_kin_sub3_dim/P"/>
</dbReference>
<feature type="transmembrane region" description="Helical" evidence="15">
    <location>
        <begin position="117"/>
        <end position="138"/>
    </location>
</feature>
<evidence type="ECO:0000256" key="12">
    <source>
        <dbReference type="ARBA" id="ARBA00023012"/>
    </source>
</evidence>
<dbReference type="InterPro" id="IPR007895">
    <property type="entry name" value="MASE1"/>
</dbReference>
<name>A0A1D8KBL0_9GAMM</name>
<evidence type="ECO:0000256" key="3">
    <source>
        <dbReference type="ARBA" id="ARBA00012438"/>
    </source>
</evidence>
<organism evidence="17 18">
    <name type="scientific">Acidihalobacter aeolianus</name>
    <dbReference type="NCBI Taxonomy" id="2792603"/>
    <lineage>
        <taxon>Bacteria</taxon>
        <taxon>Pseudomonadati</taxon>
        <taxon>Pseudomonadota</taxon>
        <taxon>Gammaproteobacteria</taxon>
        <taxon>Chromatiales</taxon>
        <taxon>Ectothiorhodospiraceae</taxon>
        <taxon>Acidihalobacter</taxon>
    </lineage>
</organism>
<comment type="catalytic activity">
    <reaction evidence="1">
        <text>ATP + protein L-histidine = ADP + protein N-phospho-L-histidine.</text>
        <dbReference type="EC" id="2.7.13.3"/>
    </reaction>
</comment>
<keyword evidence="6" id="KW-0808">Transferase</keyword>
<evidence type="ECO:0000256" key="5">
    <source>
        <dbReference type="ARBA" id="ARBA00022553"/>
    </source>
</evidence>
<keyword evidence="8" id="KW-0547">Nucleotide-binding</keyword>
<dbReference type="EC" id="2.7.13.3" evidence="3"/>
<dbReference type="InterPro" id="IPR036890">
    <property type="entry name" value="HATPase_C_sf"/>
</dbReference>
<evidence type="ECO:0000256" key="8">
    <source>
        <dbReference type="ARBA" id="ARBA00022741"/>
    </source>
</evidence>
<evidence type="ECO:0000256" key="11">
    <source>
        <dbReference type="ARBA" id="ARBA00022989"/>
    </source>
</evidence>
<gene>
    <name evidence="17" type="ORF">BJI67_01825</name>
</gene>
<evidence type="ECO:0000256" key="10">
    <source>
        <dbReference type="ARBA" id="ARBA00022840"/>
    </source>
</evidence>
<dbReference type="Proteomes" id="UP000095342">
    <property type="component" value="Chromosome"/>
</dbReference>
<sequence>MNVLRSKALFADLSRQVGVAVLFFVMGRVGVMLSIDHSYVTVISPPSGLSLVAMLAFGYRMFYGIAIGSFFLNLSLGLPSGVAVAIALCDNLEYLGGAYLLRNLTDFNLSLSRRQDVFALVSLSAILATTFSALPGLAVLHLAGLVPAHEMGWYFLKWWVAGMLGVLAVAPILLVVLTHALPRPSRARLLEGVVLLGMMLTLLFVIFGTPTKHGHGYYPAALAIFPFIIWGALRFGMWGAALLNPIVAVSAIWGTKHGIGPFSASTPLDNLLLLCLFINVMSMIGLLLAAMGNEQRVAREELTQSRDGLESRVQERTAELAQANQQLKREIAERKHLESELLQADERQQRTIGMELHDGLGQHLTSTAFFCATLHQQLQAEGRTEAVAAKRIVDSINEATKMVRAFARNLYPAVLEAHGLVTALGHLAENTRALQGVSCDFHADPDVELQRSFLAINLYRMAQEAVNNAITHGQARNLRIELSQVDGLYRLTVSDDGVGFDPGSDWMNGSNEKARGMGLHNLQYRASLLDGTLSIHSEPQVGTTVTVVCPVEANP</sequence>
<evidence type="ECO:0000256" key="1">
    <source>
        <dbReference type="ARBA" id="ARBA00000085"/>
    </source>
</evidence>
<feature type="transmembrane region" description="Helical" evidence="15">
    <location>
        <begin position="271"/>
        <end position="290"/>
    </location>
</feature>
<keyword evidence="9" id="KW-0418">Kinase</keyword>
<dbReference type="GO" id="GO:0000155">
    <property type="term" value="F:phosphorelay sensor kinase activity"/>
    <property type="evidence" value="ECO:0007669"/>
    <property type="project" value="InterPro"/>
</dbReference>
<dbReference type="GO" id="GO:0005524">
    <property type="term" value="F:ATP binding"/>
    <property type="evidence" value="ECO:0007669"/>
    <property type="project" value="UniProtKB-KW"/>
</dbReference>
<dbReference type="AlphaFoldDB" id="A0A1D8KBL0"/>
<comment type="subcellular location">
    <subcellularLocation>
        <location evidence="2">Cell membrane</location>
        <topology evidence="2">Multi-pass membrane protein</topology>
    </subcellularLocation>
</comment>
<evidence type="ECO:0000256" key="6">
    <source>
        <dbReference type="ARBA" id="ARBA00022679"/>
    </source>
</evidence>
<keyword evidence="11 15" id="KW-1133">Transmembrane helix</keyword>
<dbReference type="KEGG" id="aaeo:BJI67_01825"/>
<feature type="transmembrane region" description="Helical" evidence="15">
    <location>
        <begin position="189"/>
        <end position="210"/>
    </location>
</feature>
<evidence type="ECO:0000313" key="17">
    <source>
        <dbReference type="EMBL" id="AOV18349.1"/>
    </source>
</evidence>
<dbReference type="Pfam" id="PF05231">
    <property type="entry name" value="MASE1"/>
    <property type="match status" value="1"/>
</dbReference>
<evidence type="ECO:0000313" key="18">
    <source>
        <dbReference type="Proteomes" id="UP000095342"/>
    </source>
</evidence>
<feature type="transmembrane region" description="Helical" evidence="15">
    <location>
        <begin position="16"/>
        <end position="35"/>
    </location>
</feature>
<feature type="coiled-coil region" evidence="14">
    <location>
        <begin position="299"/>
        <end position="347"/>
    </location>
</feature>
<dbReference type="Gene3D" id="1.20.5.1930">
    <property type="match status" value="1"/>
</dbReference>
<feature type="transmembrane region" description="Helical" evidence="15">
    <location>
        <begin position="158"/>
        <end position="177"/>
    </location>
</feature>
<dbReference type="CDD" id="cd16917">
    <property type="entry name" value="HATPase_UhpB-NarQ-NarX-like"/>
    <property type="match status" value="1"/>
</dbReference>
<protein>
    <recommendedName>
        <fullName evidence="3">histidine kinase</fullName>
        <ecNumber evidence="3">2.7.13.3</ecNumber>
    </recommendedName>
</protein>
<evidence type="ECO:0000256" key="4">
    <source>
        <dbReference type="ARBA" id="ARBA00022475"/>
    </source>
</evidence>
<keyword evidence="10" id="KW-0067">ATP-binding</keyword>
<dbReference type="SMART" id="SM00387">
    <property type="entry name" value="HATPase_c"/>
    <property type="match status" value="1"/>
</dbReference>
<dbReference type="SUPFAM" id="SSF55874">
    <property type="entry name" value="ATPase domain of HSP90 chaperone/DNA topoisomerase II/histidine kinase"/>
    <property type="match status" value="1"/>
</dbReference>